<organism evidence="1 2">
    <name type="scientific">Corchorus olitorius</name>
    <dbReference type="NCBI Taxonomy" id="93759"/>
    <lineage>
        <taxon>Eukaryota</taxon>
        <taxon>Viridiplantae</taxon>
        <taxon>Streptophyta</taxon>
        <taxon>Embryophyta</taxon>
        <taxon>Tracheophyta</taxon>
        <taxon>Spermatophyta</taxon>
        <taxon>Magnoliopsida</taxon>
        <taxon>eudicotyledons</taxon>
        <taxon>Gunneridae</taxon>
        <taxon>Pentapetalae</taxon>
        <taxon>rosids</taxon>
        <taxon>malvids</taxon>
        <taxon>Malvales</taxon>
        <taxon>Malvaceae</taxon>
        <taxon>Grewioideae</taxon>
        <taxon>Apeibeae</taxon>
        <taxon>Corchorus</taxon>
    </lineage>
</organism>
<dbReference type="AlphaFoldDB" id="A0A1R3IA04"/>
<dbReference type="Proteomes" id="UP000187203">
    <property type="component" value="Unassembled WGS sequence"/>
</dbReference>
<gene>
    <name evidence="1" type="ORF">COLO4_24464</name>
</gene>
<protein>
    <submittedName>
        <fullName evidence="1">Uncharacterized protein</fullName>
    </submittedName>
</protein>
<evidence type="ECO:0000313" key="1">
    <source>
        <dbReference type="EMBL" id="OMO79341.1"/>
    </source>
</evidence>
<comment type="caution">
    <text evidence="1">The sequence shown here is derived from an EMBL/GenBank/DDBJ whole genome shotgun (WGS) entry which is preliminary data.</text>
</comment>
<accession>A0A1R3IA04</accession>
<proteinExistence type="predicted"/>
<keyword evidence="2" id="KW-1185">Reference proteome</keyword>
<sequence length="48" mass="5264">MAYHVGANSLGFYCINNGIQVWGSMEVVEGDSTWPQFSSTKPKKHSSS</sequence>
<evidence type="ECO:0000313" key="2">
    <source>
        <dbReference type="Proteomes" id="UP000187203"/>
    </source>
</evidence>
<reference evidence="2" key="1">
    <citation type="submission" date="2013-09" db="EMBL/GenBank/DDBJ databases">
        <title>Corchorus olitorius genome sequencing.</title>
        <authorList>
            <person name="Alam M."/>
            <person name="Haque M.S."/>
            <person name="Islam M.S."/>
            <person name="Emdad E.M."/>
            <person name="Islam M.M."/>
            <person name="Ahmed B."/>
            <person name="Halim A."/>
            <person name="Hossen Q.M.M."/>
            <person name="Hossain M.Z."/>
            <person name="Ahmed R."/>
            <person name="Khan M.M."/>
            <person name="Islam R."/>
            <person name="Rashid M.M."/>
            <person name="Khan S.A."/>
            <person name="Rahman M.S."/>
            <person name="Alam M."/>
            <person name="Yahiya A.S."/>
            <person name="Khan M.S."/>
            <person name="Azam M.S."/>
            <person name="Haque T."/>
            <person name="Lashkar M.Z.H."/>
            <person name="Akhand A.I."/>
            <person name="Morshed G."/>
            <person name="Roy S."/>
            <person name="Uddin K.S."/>
            <person name="Rabeya T."/>
            <person name="Hossain A.S."/>
            <person name="Chowdhury A."/>
            <person name="Snigdha A.R."/>
            <person name="Mortoza M.S."/>
            <person name="Matin S.A."/>
            <person name="Hoque S.M.E."/>
            <person name="Islam M.K."/>
            <person name="Roy D.K."/>
            <person name="Haider R."/>
            <person name="Moosa M.M."/>
            <person name="Elias S.M."/>
            <person name="Hasan A.M."/>
            <person name="Jahan S."/>
            <person name="Shafiuddin M."/>
            <person name="Mahmood N."/>
            <person name="Shommy N.S."/>
        </authorList>
    </citation>
    <scope>NUCLEOTIDE SEQUENCE [LARGE SCALE GENOMIC DNA]</scope>
    <source>
        <strain evidence="2">cv. O-4</strain>
    </source>
</reference>
<dbReference type="EMBL" id="AWUE01018573">
    <property type="protein sequence ID" value="OMO79341.1"/>
    <property type="molecule type" value="Genomic_DNA"/>
</dbReference>
<name>A0A1R3IA04_9ROSI</name>